<dbReference type="RefSeq" id="WP_072481386.1">
    <property type="nucleotide sequence ID" value="NZ_FPJG01000006.1"/>
</dbReference>
<dbReference type="AlphaFoldDB" id="A0A1K1T648"/>
<gene>
    <name evidence="1" type="ORF">SAMN04489730_8351</name>
</gene>
<evidence type="ECO:0008006" key="3">
    <source>
        <dbReference type="Google" id="ProtNLM"/>
    </source>
</evidence>
<dbReference type="EMBL" id="FPJG01000006">
    <property type="protein sequence ID" value="SFW92048.1"/>
    <property type="molecule type" value="Genomic_DNA"/>
</dbReference>
<evidence type="ECO:0000313" key="1">
    <source>
        <dbReference type="EMBL" id="SFW92048.1"/>
    </source>
</evidence>
<keyword evidence="2" id="KW-1185">Reference proteome</keyword>
<name>A0A1K1T648_9PSEU</name>
<proteinExistence type="predicted"/>
<dbReference type="Proteomes" id="UP000182740">
    <property type="component" value="Unassembled WGS sequence"/>
</dbReference>
<organism evidence="1 2">
    <name type="scientific">Amycolatopsis australiensis</name>
    <dbReference type="NCBI Taxonomy" id="546364"/>
    <lineage>
        <taxon>Bacteria</taxon>
        <taxon>Bacillati</taxon>
        <taxon>Actinomycetota</taxon>
        <taxon>Actinomycetes</taxon>
        <taxon>Pseudonocardiales</taxon>
        <taxon>Pseudonocardiaceae</taxon>
        <taxon>Amycolatopsis</taxon>
    </lineage>
</organism>
<sequence>MTTNRPKSRRHEGQWLALDEDSLLYSIGDVLYTGVSLNNADIVARKVVAPLIESARKSCSEQRATVHFGGDLFDVRVKPALGGRDGSLVALQACYVPVGERFPTRPLLAVWEWEEPSLNSGELLPRHWWGEEAPRFYGVEAPNADWHGGTTGRDPYRFLDNVLTGDSRLAITAFMQDLHDAEIDKPLIMFMEQWHVATRARRGIRAVGRRKSSRYYAGFAANVSLGRVNQAMSGPLMRQIGALAAIVTDPLIVVDAVHESVVVTSDDFTRLDVPVPANSSLRAMVHMDHIEDVLDLIRYSANHPGKRSLPVRGSLKTRSGGRLDVLVHAVGTNNKARTKTKFVMCRLEAARTEADNRTSA</sequence>
<reference evidence="2" key="1">
    <citation type="submission" date="2016-11" db="EMBL/GenBank/DDBJ databases">
        <authorList>
            <person name="Varghese N."/>
            <person name="Submissions S."/>
        </authorList>
    </citation>
    <scope>NUCLEOTIDE SEQUENCE [LARGE SCALE GENOMIC DNA]</scope>
    <source>
        <strain evidence="2">DSM 44671</strain>
    </source>
</reference>
<dbReference type="OrthoDB" id="3610272at2"/>
<evidence type="ECO:0000313" key="2">
    <source>
        <dbReference type="Proteomes" id="UP000182740"/>
    </source>
</evidence>
<accession>A0A1K1T648</accession>
<protein>
    <recommendedName>
        <fullName evidence="3">Rv3651-like N-terminal domain-containing protein</fullName>
    </recommendedName>
</protein>